<evidence type="ECO:0000313" key="2">
    <source>
        <dbReference type="Proteomes" id="UP001235712"/>
    </source>
</evidence>
<dbReference type="EMBL" id="JAUSQZ010000001">
    <property type="protein sequence ID" value="MDP9824823.1"/>
    <property type="molecule type" value="Genomic_DNA"/>
</dbReference>
<protein>
    <submittedName>
        <fullName evidence="1">Uncharacterized protein</fullName>
    </submittedName>
</protein>
<gene>
    <name evidence="1" type="ORF">J2S57_000572</name>
</gene>
<comment type="caution">
    <text evidence="1">The sequence shown here is derived from an EMBL/GenBank/DDBJ whole genome shotgun (WGS) entry which is preliminary data.</text>
</comment>
<keyword evidence="2" id="KW-1185">Reference proteome</keyword>
<proteinExistence type="predicted"/>
<reference evidence="1 2" key="1">
    <citation type="submission" date="2023-07" db="EMBL/GenBank/DDBJ databases">
        <title>Sequencing the genomes of 1000 actinobacteria strains.</title>
        <authorList>
            <person name="Klenk H.-P."/>
        </authorList>
    </citation>
    <scope>NUCLEOTIDE SEQUENCE [LARGE SCALE GENOMIC DNA]</scope>
    <source>
        <strain evidence="1 2">DSM 44388</strain>
    </source>
</reference>
<dbReference type="Proteomes" id="UP001235712">
    <property type="component" value="Unassembled WGS sequence"/>
</dbReference>
<evidence type="ECO:0000313" key="1">
    <source>
        <dbReference type="EMBL" id="MDP9824823.1"/>
    </source>
</evidence>
<name>A0ABT9NWM1_9ACTN</name>
<accession>A0ABT9NWM1</accession>
<organism evidence="1 2">
    <name type="scientific">Kineosporia succinea</name>
    <dbReference type="NCBI Taxonomy" id="84632"/>
    <lineage>
        <taxon>Bacteria</taxon>
        <taxon>Bacillati</taxon>
        <taxon>Actinomycetota</taxon>
        <taxon>Actinomycetes</taxon>
        <taxon>Kineosporiales</taxon>
        <taxon>Kineosporiaceae</taxon>
        <taxon>Kineosporia</taxon>
    </lineage>
</organism>
<sequence length="33" mass="3127">MTSVPGVRGYGTGAGGDLAVARVRGRGGLPAGI</sequence>